<name>A0AAD5PRE3_9CRUS</name>
<feature type="region of interest" description="Disordered" evidence="1">
    <location>
        <begin position="397"/>
        <end position="459"/>
    </location>
</feature>
<feature type="compositionally biased region" description="Polar residues" evidence="1">
    <location>
        <begin position="159"/>
        <end position="170"/>
    </location>
</feature>
<accession>A0AAD5PRE3</accession>
<sequence length="765" mass="84854">MEQSETVVAVIDKDAEIRKLLEEKREERKQKLLARLGRNLSNTPSVSSWEALTGTLRTKKAPTNTNLAKPKETVSITKEKATRPKSVSSWEALKGSLKNKTTTTKAIPVQPNEAEPVKLHATAKPGKGVSVKRTLSFGQTATSLKRTNIANSGVTLKRSTSFKSVPNSTKKPAAPQVSQSTQVQKQKLTVPCSPNFSNRTNKQPPAAIKPQPVTAAKSVMVSKMPASTVPKQFSHIVSSSPKAVDNGAQVGAVTKRKSSSWMIPLTPERKSSPSKAVSSTQHTPNIKPFVRKSFSEARAVPIRSTQINRSVSTVSMNRPPSTLPRKSVAPSTLGKESSRRSVWSISKEPSEKEKVQQWLEKRGRSVASCRHLGCLGHDLKDFKVPDPKSANVNKSIRINRPTVDKSTENDANGSPQLKRKSSVMNTTFEKEDEEERMLTPPPPPDFDNNAVEDEEQVPPNSSVLNVTFEKEDDNQEEHNLPSVSEAIEADSVANQLEETDKFHTPTSENKRDSTLDLTDLKEGRVEALMETISALFQEPVYPEAKIESWLNQSEAAFPAVKSTALYWDIKARLEERRGNTMEALDIYSQALESKTESLDTMKQFFDNFLLRIGSNMPTGQRTPLLKSLGLETPMIRQSRRLTVRRPLLDSAQAFNSTTVKYELKLKQVFDTVDQQLQENNSPSRKKKAMKTPMKFNAASNTVSVASEVPFQLLATPVRRSMRPKSGRSMVTLDEQTFYVTDLDQLSPTTKAKAVLRENKALTTDL</sequence>
<feature type="compositionally biased region" description="Low complexity" evidence="1">
    <location>
        <begin position="176"/>
        <end position="189"/>
    </location>
</feature>
<feature type="region of interest" description="Disordered" evidence="1">
    <location>
        <begin position="312"/>
        <end position="341"/>
    </location>
</feature>
<proteinExistence type="predicted"/>
<reference evidence="2 3" key="1">
    <citation type="submission" date="2022-05" db="EMBL/GenBank/DDBJ databases">
        <title>A multi-omics perspective on studying reproductive biology in Daphnia sinensis.</title>
        <authorList>
            <person name="Jia J."/>
        </authorList>
    </citation>
    <scope>NUCLEOTIDE SEQUENCE [LARGE SCALE GENOMIC DNA]</scope>
    <source>
        <strain evidence="2 3">WSL</strain>
    </source>
</reference>
<dbReference type="Proteomes" id="UP000820818">
    <property type="component" value="Linkage Group LG8"/>
</dbReference>
<keyword evidence="3" id="KW-1185">Reference proteome</keyword>
<dbReference type="AlphaFoldDB" id="A0AAD5PRE3"/>
<protein>
    <recommendedName>
        <fullName evidence="4">Cytoskeleton-associated protein 2 C-terminal domain-containing protein</fullName>
    </recommendedName>
</protein>
<evidence type="ECO:0000313" key="3">
    <source>
        <dbReference type="Proteomes" id="UP000820818"/>
    </source>
</evidence>
<evidence type="ECO:0008006" key="4">
    <source>
        <dbReference type="Google" id="ProtNLM"/>
    </source>
</evidence>
<feature type="compositionally biased region" description="Polar residues" evidence="1">
    <location>
        <begin position="192"/>
        <end position="203"/>
    </location>
</feature>
<organism evidence="2 3">
    <name type="scientific">Daphnia sinensis</name>
    <dbReference type="NCBI Taxonomy" id="1820382"/>
    <lineage>
        <taxon>Eukaryota</taxon>
        <taxon>Metazoa</taxon>
        <taxon>Ecdysozoa</taxon>
        <taxon>Arthropoda</taxon>
        <taxon>Crustacea</taxon>
        <taxon>Branchiopoda</taxon>
        <taxon>Diplostraca</taxon>
        <taxon>Cladocera</taxon>
        <taxon>Anomopoda</taxon>
        <taxon>Daphniidae</taxon>
        <taxon>Daphnia</taxon>
        <taxon>Daphnia similis group</taxon>
    </lineage>
</organism>
<evidence type="ECO:0000313" key="2">
    <source>
        <dbReference type="EMBL" id="KAI9554144.1"/>
    </source>
</evidence>
<feature type="region of interest" description="Disordered" evidence="1">
    <location>
        <begin position="159"/>
        <end position="211"/>
    </location>
</feature>
<dbReference type="EMBL" id="WJBH02000008">
    <property type="protein sequence ID" value="KAI9554144.1"/>
    <property type="molecule type" value="Genomic_DNA"/>
</dbReference>
<evidence type="ECO:0000256" key="1">
    <source>
        <dbReference type="SAM" id="MobiDB-lite"/>
    </source>
</evidence>
<comment type="caution">
    <text evidence="2">The sequence shown here is derived from an EMBL/GenBank/DDBJ whole genome shotgun (WGS) entry which is preliminary data.</text>
</comment>
<gene>
    <name evidence="2" type="ORF">GHT06_019416</name>
</gene>